<dbReference type="InterPro" id="IPR001737">
    <property type="entry name" value="KsgA/Erm"/>
</dbReference>
<dbReference type="GO" id="GO:0003723">
    <property type="term" value="F:RNA binding"/>
    <property type="evidence" value="ECO:0007669"/>
    <property type="project" value="UniProtKB-KW"/>
</dbReference>
<dbReference type="SUPFAM" id="SSF53335">
    <property type="entry name" value="S-adenosyl-L-methionine-dependent methyltransferases"/>
    <property type="match status" value="1"/>
</dbReference>
<organism evidence="5 6">
    <name type="scientific">Cognatishimia activa</name>
    <dbReference type="NCBI Taxonomy" id="1715691"/>
    <lineage>
        <taxon>Bacteria</taxon>
        <taxon>Pseudomonadati</taxon>
        <taxon>Pseudomonadota</taxon>
        <taxon>Alphaproteobacteria</taxon>
        <taxon>Rhodobacterales</taxon>
        <taxon>Paracoccaceae</taxon>
        <taxon>Cognatishimia</taxon>
    </lineage>
</organism>
<evidence type="ECO:0000256" key="3">
    <source>
        <dbReference type="ARBA" id="ARBA00022691"/>
    </source>
</evidence>
<keyword evidence="3" id="KW-0949">S-adenosyl-L-methionine</keyword>
<dbReference type="CDD" id="cd02440">
    <property type="entry name" value="AdoMet_MTases"/>
    <property type="match status" value="1"/>
</dbReference>
<evidence type="ECO:0000256" key="1">
    <source>
        <dbReference type="ARBA" id="ARBA00022603"/>
    </source>
</evidence>
<keyword evidence="1 5" id="KW-0489">Methyltransferase</keyword>
<gene>
    <name evidence="5" type="ORF">TA5114_03072</name>
</gene>
<keyword evidence="2 5" id="KW-0808">Transferase</keyword>
<reference evidence="6" key="1">
    <citation type="submission" date="2015-09" db="EMBL/GenBank/DDBJ databases">
        <authorList>
            <person name="Rodrigo-Torres Lidia"/>
            <person name="Arahal R.David."/>
        </authorList>
    </citation>
    <scope>NUCLEOTIDE SEQUENCE [LARGE SCALE GENOMIC DNA]</scope>
    <source>
        <strain evidence="6">CECT 5114</strain>
    </source>
</reference>
<evidence type="ECO:0000313" key="6">
    <source>
        <dbReference type="Proteomes" id="UP000051184"/>
    </source>
</evidence>
<dbReference type="AlphaFoldDB" id="A0A0P1IUS6"/>
<dbReference type="OrthoDB" id="9805585at2"/>
<keyword evidence="6" id="KW-1185">Reference proteome</keyword>
<dbReference type="GO" id="GO:0008168">
    <property type="term" value="F:methyltransferase activity"/>
    <property type="evidence" value="ECO:0007669"/>
    <property type="project" value="UniProtKB-KW"/>
</dbReference>
<dbReference type="InterPro" id="IPR029063">
    <property type="entry name" value="SAM-dependent_MTases_sf"/>
</dbReference>
<evidence type="ECO:0000256" key="2">
    <source>
        <dbReference type="ARBA" id="ARBA00022679"/>
    </source>
</evidence>
<evidence type="ECO:0000256" key="4">
    <source>
        <dbReference type="ARBA" id="ARBA00022884"/>
    </source>
</evidence>
<dbReference type="EMBL" id="CYUE01000021">
    <property type="protein sequence ID" value="CUK27245.1"/>
    <property type="molecule type" value="Genomic_DNA"/>
</dbReference>
<proteinExistence type="predicted"/>
<keyword evidence="4" id="KW-0694">RNA-binding</keyword>
<dbReference type="Proteomes" id="UP000051184">
    <property type="component" value="Unassembled WGS sequence"/>
</dbReference>
<dbReference type="Pfam" id="PF00398">
    <property type="entry name" value="RrnaAD"/>
    <property type="match status" value="1"/>
</dbReference>
<name>A0A0P1IUS6_9RHOB</name>
<dbReference type="GO" id="GO:0032259">
    <property type="term" value="P:methylation"/>
    <property type="evidence" value="ECO:0007669"/>
    <property type="project" value="UniProtKB-KW"/>
</dbReference>
<protein>
    <submittedName>
        <fullName evidence="5">16S ribosomal RNA methyltransferase KsgA/Dim1 family protein</fullName>
    </submittedName>
</protein>
<dbReference type="RefSeq" id="WP_058316129.1">
    <property type="nucleotide sequence ID" value="NZ_CYTO01000024.1"/>
</dbReference>
<dbReference type="STRING" id="1715691.TA5113_02912"/>
<accession>A0A0P1IUS6</accession>
<evidence type="ECO:0000313" key="5">
    <source>
        <dbReference type="EMBL" id="CUK27245.1"/>
    </source>
</evidence>
<sequence length="185" mass="20185">MANDIALFLGEMVRRPTQVVAIAPSSAATARLMTKGLEHTKGPIVEVGPGTGSFTRAILEAGVAPERLTLLEMNEKFCENLREKFPGVNVLNRPAQDIQDIGLTDIGAVISGIAILSRPNLQRDIVGRALQVMAPDGFFTQFTYSTKSPISPNMQAELGVSVEKLGTSWFNLPPARVYRFRRAFQ</sequence>
<dbReference type="Gene3D" id="3.40.50.150">
    <property type="entry name" value="Vaccinia Virus protein VP39"/>
    <property type="match status" value="1"/>
</dbReference>